<dbReference type="EMBL" id="BT035430">
    <property type="protein sequence ID" value="ACF80435.1"/>
    <property type="molecule type" value="mRNA"/>
</dbReference>
<sequence>MRDATAVNRNGSQIEWLISVHFKADLILAVYFRSCGSSLRKPLRLKKSANEPLGLLQINPWP</sequence>
<protein>
    <submittedName>
        <fullName evidence="1">Uncharacterized protein</fullName>
    </submittedName>
</protein>
<organism evidence="1">
    <name type="scientific">Zea mays</name>
    <name type="common">Maize</name>
    <dbReference type="NCBI Taxonomy" id="4577"/>
    <lineage>
        <taxon>Eukaryota</taxon>
        <taxon>Viridiplantae</taxon>
        <taxon>Streptophyta</taxon>
        <taxon>Embryophyta</taxon>
        <taxon>Tracheophyta</taxon>
        <taxon>Spermatophyta</taxon>
        <taxon>Magnoliopsida</taxon>
        <taxon>Liliopsida</taxon>
        <taxon>Poales</taxon>
        <taxon>Poaceae</taxon>
        <taxon>PACMAD clade</taxon>
        <taxon>Panicoideae</taxon>
        <taxon>Andropogonodae</taxon>
        <taxon>Andropogoneae</taxon>
        <taxon>Tripsacinae</taxon>
        <taxon>Zea</taxon>
    </lineage>
</organism>
<proteinExistence type="evidence at transcript level"/>
<evidence type="ECO:0000313" key="1">
    <source>
        <dbReference type="EMBL" id="ACF80435.1"/>
    </source>
</evidence>
<name>B4FE92_MAIZE</name>
<dbReference type="AlphaFoldDB" id="B4FE92"/>
<accession>B4FE92</accession>
<reference evidence="1" key="1">
    <citation type="journal article" date="2009" name="PLoS Genet.">
        <title>Sequencing, mapping, and analysis of 27,455 maize full-length cDNAs.</title>
        <authorList>
            <person name="Soderlund C."/>
            <person name="Descour A."/>
            <person name="Kudrna D."/>
            <person name="Bomhoff M."/>
            <person name="Boyd L."/>
            <person name="Currie J."/>
            <person name="Angelova A."/>
            <person name="Collura K."/>
            <person name="Wissotski M."/>
            <person name="Ashley E."/>
            <person name="Morrow D."/>
            <person name="Fernandes J."/>
            <person name="Walbot V."/>
            <person name="Yu Y."/>
        </authorList>
    </citation>
    <scope>NUCLEOTIDE SEQUENCE</scope>
    <source>
        <strain evidence="1">B73</strain>
    </source>
</reference>